<evidence type="ECO:0008006" key="6">
    <source>
        <dbReference type="Google" id="ProtNLM"/>
    </source>
</evidence>
<evidence type="ECO:0000256" key="1">
    <source>
        <dbReference type="ARBA" id="ARBA00022737"/>
    </source>
</evidence>
<evidence type="ECO:0000313" key="3">
    <source>
        <dbReference type="EMBL" id="CAF1254722.1"/>
    </source>
</evidence>
<feature type="repeat" description="NHL" evidence="2">
    <location>
        <begin position="510"/>
        <end position="551"/>
    </location>
</feature>
<dbReference type="CDD" id="cd05819">
    <property type="entry name" value="NHL"/>
    <property type="match status" value="2"/>
</dbReference>
<keyword evidence="1" id="KW-0677">Repeat</keyword>
<dbReference type="Proteomes" id="UP000663844">
    <property type="component" value="Unassembled WGS sequence"/>
</dbReference>
<feature type="repeat" description="NHL" evidence="2">
    <location>
        <begin position="25"/>
        <end position="64"/>
    </location>
</feature>
<dbReference type="PANTHER" id="PTHR24104:SF25">
    <property type="entry name" value="PROTEIN LIN-41"/>
    <property type="match status" value="1"/>
</dbReference>
<dbReference type="SUPFAM" id="SSF63829">
    <property type="entry name" value="Calcium-dependent phosphotriesterase"/>
    <property type="match status" value="1"/>
</dbReference>
<evidence type="ECO:0000313" key="4">
    <source>
        <dbReference type="EMBL" id="CAF3753469.1"/>
    </source>
</evidence>
<comment type="caution">
    <text evidence="3">The sequence shown here is derived from an EMBL/GenBank/DDBJ whole genome shotgun (WGS) entry which is preliminary data.</text>
</comment>
<evidence type="ECO:0000313" key="5">
    <source>
        <dbReference type="Proteomes" id="UP000663845"/>
    </source>
</evidence>
<accession>A0A815AA55</accession>
<dbReference type="PANTHER" id="PTHR24104">
    <property type="entry name" value="E3 UBIQUITIN-PROTEIN LIGASE NHLRC1-RELATED"/>
    <property type="match status" value="1"/>
</dbReference>
<proteinExistence type="predicted"/>
<feature type="repeat" description="NHL" evidence="2">
    <location>
        <begin position="281"/>
        <end position="319"/>
    </location>
</feature>
<dbReference type="EMBL" id="CAJNOG010000464">
    <property type="protein sequence ID" value="CAF1254722.1"/>
    <property type="molecule type" value="Genomic_DNA"/>
</dbReference>
<dbReference type="EMBL" id="CAJOAZ010001033">
    <property type="protein sequence ID" value="CAF3753469.1"/>
    <property type="molecule type" value="Genomic_DNA"/>
</dbReference>
<dbReference type="SUPFAM" id="SSF101898">
    <property type="entry name" value="NHL repeat"/>
    <property type="match status" value="1"/>
</dbReference>
<dbReference type="AlphaFoldDB" id="A0A815AA55"/>
<evidence type="ECO:0000256" key="2">
    <source>
        <dbReference type="PROSITE-ProRule" id="PRU00504"/>
    </source>
</evidence>
<dbReference type="Gene3D" id="2.120.10.30">
    <property type="entry name" value="TolB, C-terminal domain"/>
    <property type="match status" value="4"/>
</dbReference>
<protein>
    <recommendedName>
        <fullName evidence="6">NHL repeat containing protein-like protein</fullName>
    </recommendedName>
</protein>
<dbReference type="Proteomes" id="UP000663845">
    <property type="component" value="Unassembled WGS sequence"/>
</dbReference>
<sequence>MSALSICPTAVWALNGTTIAGSSDGTAGSSTRQLSEPTTVIVDNSSNIYVADSGNFRVLLFRPTSNKGTLVINGSFGTEFNQFQTMDGMSIVANGNIYILDGTSSRVTKWTPGSASGILVAGGGPFIDYYDGHMDSMGESYGMFVDPQALFIWIADTDNSRIVKWVNSSTALTVCGSYGTNSDQFIYPLGLFVDTTAGNTLYVVDSGNHRIQRWLSGATSGITVAGITSYYGAGLNQLWDPSAILVDNNQNMYIVDSSNSRILRWKAGASSGVIITGSDPLGGVGSSQFESPNSISFSSNGTLYVADTQNNRIQRFAISCPTNISTTTVSSVTTMMPISTSNCTTTVWASNATTIAGSPIGIADFTSTLLTYPIDVWVGKNDSIYVMDFDTYYRVQVFYPGSQLGTAIFNASYGTDPNQFYYVNGLSIDVSGNIYVLDAGNSRVTKWAPGASTGILVAGGNGLGSSLNQMDYPYGFFVEPNTSYIWIVDTYNCRVVKWLNASTVVLVAGGIYGSNADQFKNPNGLFVDTSSSNTLYVADTYNYRIQKWLYGGSSGTTVAGQSGVYGSALNQLNQPHTLIMDTNGSMYIVDYGNSRIVLWLLGATSGILIAGSNTNGVLPDQLNYPLTVRFDSTGALIVNDEANNRIQRFTVLCSPNMTSSSTTSVLTSSTSIAATLQNTTMAVPLTTNSLATSTNSPTTILSASTSTLVTTSQKSSSTNTITKLSSTRATSSLSTNHSFATRNLNSKLLLLLFCFIMIFINN</sequence>
<reference evidence="3" key="1">
    <citation type="submission" date="2021-02" db="EMBL/GenBank/DDBJ databases">
        <authorList>
            <person name="Nowell W R."/>
        </authorList>
    </citation>
    <scope>NUCLEOTIDE SEQUENCE</scope>
</reference>
<dbReference type="GO" id="GO:0008270">
    <property type="term" value="F:zinc ion binding"/>
    <property type="evidence" value="ECO:0007669"/>
    <property type="project" value="UniProtKB-KW"/>
</dbReference>
<name>A0A815AA55_9BILA</name>
<dbReference type="InterPro" id="IPR011042">
    <property type="entry name" value="6-blade_b-propeller_TolB-like"/>
</dbReference>
<dbReference type="SUPFAM" id="SSF63825">
    <property type="entry name" value="YWTD domain"/>
    <property type="match status" value="1"/>
</dbReference>
<dbReference type="InterPro" id="IPR050952">
    <property type="entry name" value="TRIM-NHL_E3_ligases"/>
</dbReference>
<organism evidence="3 5">
    <name type="scientific">Adineta steineri</name>
    <dbReference type="NCBI Taxonomy" id="433720"/>
    <lineage>
        <taxon>Eukaryota</taxon>
        <taxon>Metazoa</taxon>
        <taxon>Spiralia</taxon>
        <taxon>Gnathifera</taxon>
        <taxon>Rotifera</taxon>
        <taxon>Eurotatoria</taxon>
        <taxon>Bdelloidea</taxon>
        <taxon>Adinetida</taxon>
        <taxon>Adinetidae</taxon>
        <taxon>Adineta</taxon>
    </lineage>
</organism>
<dbReference type="PROSITE" id="PS51125">
    <property type="entry name" value="NHL"/>
    <property type="match status" value="4"/>
</dbReference>
<dbReference type="InterPro" id="IPR001258">
    <property type="entry name" value="NHL_repeat"/>
</dbReference>
<gene>
    <name evidence="3" type="ORF">JYZ213_LOCUS29812</name>
    <name evidence="4" type="ORF">OXD698_LOCUS15593</name>
</gene>
<feature type="repeat" description="NHL" evidence="2">
    <location>
        <begin position="412"/>
        <end position="450"/>
    </location>
</feature>
<dbReference type="Pfam" id="PF01436">
    <property type="entry name" value="NHL"/>
    <property type="match status" value="2"/>
</dbReference>